<accession>A0A370I7Y3</accession>
<keyword evidence="2" id="KW-1185">Reference proteome</keyword>
<organism evidence="1 2">
    <name type="scientific">Nocardia pseudobrasiliensis</name>
    <dbReference type="NCBI Taxonomy" id="45979"/>
    <lineage>
        <taxon>Bacteria</taxon>
        <taxon>Bacillati</taxon>
        <taxon>Actinomycetota</taxon>
        <taxon>Actinomycetes</taxon>
        <taxon>Mycobacteriales</taxon>
        <taxon>Nocardiaceae</taxon>
        <taxon>Nocardia</taxon>
    </lineage>
</organism>
<proteinExistence type="predicted"/>
<reference evidence="1 2" key="1">
    <citation type="submission" date="2018-07" db="EMBL/GenBank/DDBJ databases">
        <title>Genomic Encyclopedia of Type Strains, Phase IV (KMG-IV): sequencing the most valuable type-strain genomes for metagenomic binning, comparative biology and taxonomic classification.</title>
        <authorList>
            <person name="Goeker M."/>
        </authorList>
    </citation>
    <scope>NUCLEOTIDE SEQUENCE [LARGE SCALE GENOMIC DNA]</scope>
    <source>
        <strain evidence="1 2">DSM 44290</strain>
    </source>
</reference>
<evidence type="ECO:0000313" key="2">
    <source>
        <dbReference type="Proteomes" id="UP000254869"/>
    </source>
</evidence>
<protein>
    <submittedName>
        <fullName evidence="1">Uncharacterized protein</fullName>
    </submittedName>
</protein>
<comment type="caution">
    <text evidence="1">The sequence shown here is derived from an EMBL/GenBank/DDBJ whole genome shotgun (WGS) entry which is preliminary data.</text>
</comment>
<evidence type="ECO:0000313" key="1">
    <source>
        <dbReference type="EMBL" id="RDI66833.1"/>
    </source>
</evidence>
<dbReference type="EMBL" id="QQBC01000004">
    <property type="protein sequence ID" value="RDI66833.1"/>
    <property type="molecule type" value="Genomic_DNA"/>
</dbReference>
<sequence length="166" mass="17512">MLDGLAKGVAMTDGRAAWVDYLSRMFNPGHDGIDAAALSFDGQPAENEILALGPGVPASAMTVQGGTFNSAFAGATATNPPAITLAGTKRACTRAVDVKFYNTLEDRDAEYEPVATGLLFFCPLQDNKILLVVQKPGQVAAVMGDRSAVEHMVAYIREGLICSIDF</sequence>
<dbReference type="AlphaFoldDB" id="A0A370I7Y3"/>
<gene>
    <name evidence="1" type="ORF">DFR76_104586</name>
</gene>
<dbReference type="Proteomes" id="UP000254869">
    <property type="component" value="Unassembled WGS sequence"/>
</dbReference>
<name>A0A370I7Y3_9NOCA</name>